<dbReference type="Gene3D" id="3.30.2290.10">
    <property type="entry name" value="PmbA/TldD superfamily"/>
    <property type="match status" value="1"/>
</dbReference>
<keyword evidence="4" id="KW-1185">Reference proteome</keyword>
<feature type="region of interest" description="Disordered" evidence="1">
    <location>
        <begin position="95"/>
        <end position="114"/>
    </location>
</feature>
<dbReference type="InterPro" id="IPR036059">
    <property type="entry name" value="TldD/PmbA_sf"/>
</dbReference>
<keyword evidence="3" id="KW-0645">Protease</keyword>
<reference evidence="3 4" key="1">
    <citation type="submission" date="2019-06" db="EMBL/GenBank/DDBJ databases">
        <title>Sequencing the genomes of 1000 actinobacteria strains.</title>
        <authorList>
            <person name="Klenk H.-P."/>
        </authorList>
    </citation>
    <scope>NUCLEOTIDE SEQUENCE [LARGE SCALE GENOMIC DNA]</scope>
    <source>
        <strain evidence="3 4">DSM 18607</strain>
    </source>
</reference>
<dbReference type="RefSeq" id="WP_141848837.1">
    <property type="nucleotide sequence ID" value="NZ_BAAAPR010000014.1"/>
</dbReference>
<evidence type="ECO:0000256" key="1">
    <source>
        <dbReference type="SAM" id="MobiDB-lite"/>
    </source>
</evidence>
<dbReference type="GO" id="GO:0008237">
    <property type="term" value="F:metallopeptidase activity"/>
    <property type="evidence" value="ECO:0007669"/>
    <property type="project" value="InterPro"/>
</dbReference>
<dbReference type="PANTHER" id="PTHR43666:SF1">
    <property type="entry name" value="CONSERVED PROTEIN"/>
    <property type="match status" value="1"/>
</dbReference>
<sequence>MGAVTGGLSSPQEVVERALAAATSLGTVVLVTDRSEANLRWGDSSLTTNGEMSSRTVTVVATAGVSGGTASGVVGRTVVDAADVVALVAEAEAAARASGPAPDEAPLVTPAQAGTGSDFALEPEATSIGAFAGLAADLGEVFARSAAPGSDEVARRHFGFAEQIVDTTYLGSSTGLRLRHVQPTGRLEMNAKNEDWSASSYLGFSLRDPSEADALGADAQLAQRLGWARRTVEVPAGRYETVLPGTCLADLLVYLQWSMGARAADEGRSAFARTGGGTRVGEQVAQLPLDLYSDPTYDGLQSAPFLIAPASGATESVFDNGLAVGRTDWLRGGAVATLTGSRAYAARSAAAGGDGTGAAAAGTPCAPPGDNLVLELPGATGSLEDLVASTSRGLLVGTFWYIRMVDPQTLLMTGLTRDGVYLVEGGEVVGAVTNFRWNESPLDVLGRITEVGATQRCYPREWGDYFTRAAVPPVRVEGFNMSSVSQAQ</sequence>
<proteinExistence type="predicted"/>
<dbReference type="Proteomes" id="UP000317893">
    <property type="component" value="Unassembled WGS sequence"/>
</dbReference>
<gene>
    <name evidence="3" type="ORF">FB458_2583</name>
</gene>
<evidence type="ECO:0000313" key="4">
    <source>
        <dbReference type="Proteomes" id="UP000317893"/>
    </source>
</evidence>
<evidence type="ECO:0000313" key="3">
    <source>
        <dbReference type="EMBL" id="TQJ09471.1"/>
    </source>
</evidence>
<feature type="domain" description="Metalloprotease TldD/E C-terminal" evidence="2">
    <location>
        <begin position="237"/>
        <end position="482"/>
    </location>
</feature>
<evidence type="ECO:0000259" key="2">
    <source>
        <dbReference type="Pfam" id="PF19289"/>
    </source>
</evidence>
<dbReference type="InterPro" id="IPR035068">
    <property type="entry name" value="TldD/PmbA_N"/>
</dbReference>
<dbReference type="OrthoDB" id="9763230at2"/>
<keyword evidence="3" id="KW-0378">Hydrolase</keyword>
<protein>
    <submittedName>
        <fullName evidence="3">Putative Zn-dependent protease</fullName>
    </submittedName>
</protein>
<dbReference type="AlphaFoldDB" id="A0A542E2A2"/>
<feature type="compositionally biased region" description="Low complexity" evidence="1">
    <location>
        <begin position="95"/>
        <end position="105"/>
    </location>
</feature>
<dbReference type="InterPro" id="IPR045569">
    <property type="entry name" value="Metalloprtase-TldD/E_C"/>
</dbReference>
<organism evidence="3 4">
    <name type="scientific">Lapillicoccus jejuensis</name>
    <dbReference type="NCBI Taxonomy" id="402171"/>
    <lineage>
        <taxon>Bacteria</taxon>
        <taxon>Bacillati</taxon>
        <taxon>Actinomycetota</taxon>
        <taxon>Actinomycetes</taxon>
        <taxon>Micrococcales</taxon>
        <taxon>Intrasporangiaceae</taxon>
        <taxon>Lapillicoccus</taxon>
    </lineage>
</organism>
<accession>A0A542E2A2</accession>
<dbReference type="SUPFAM" id="SSF111283">
    <property type="entry name" value="Putative modulator of DNA gyrase, PmbA/TldD"/>
    <property type="match status" value="1"/>
</dbReference>
<dbReference type="Pfam" id="PF19289">
    <property type="entry name" value="PmbA_TldD_3rd"/>
    <property type="match status" value="1"/>
</dbReference>
<comment type="caution">
    <text evidence="3">The sequence shown here is derived from an EMBL/GenBank/DDBJ whole genome shotgun (WGS) entry which is preliminary data.</text>
</comment>
<dbReference type="PANTHER" id="PTHR43666">
    <property type="entry name" value="TLDD PROTEIN"/>
    <property type="match status" value="1"/>
</dbReference>
<dbReference type="EMBL" id="VFMN01000001">
    <property type="protein sequence ID" value="TQJ09471.1"/>
    <property type="molecule type" value="Genomic_DNA"/>
</dbReference>
<name>A0A542E2A2_9MICO</name>
<dbReference type="GO" id="GO:0006508">
    <property type="term" value="P:proteolysis"/>
    <property type="evidence" value="ECO:0007669"/>
    <property type="project" value="UniProtKB-KW"/>
</dbReference>